<keyword evidence="1" id="KW-0547">Nucleotide-binding</keyword>
<dbReference type="GO" id="GO:0005524">
    <property type="term" value="F:ATP binding"/>
    <property type="evidence" value="ECO:0007669"/>
    <property type="project" value="UniProtKB-KW"/>
</dbReference>
<keyword evidence="1" id="KW-0234">DNA repair</keyword>
<reference evidence="3 4" key="1">
    <citation type="submission" date="2017-09" db="EMBL/GenBank/DDBJ databases">
        <title>WGS assembly of Aquilegia coerulea Goldsmith.</title>
        <authorList>
            <person name="Hodges S."/>
            <person name="Kramer E."/>
            <person name="Nordborg M."/>
            <person name="Tomkins J."/>
            <person name="Borevitz J."/>
            <person name="Derieg N."/>
            <person name="Yan J."/>
            <person name="Mihaltcheva S."/>
            <person name="Hayes R.D."/>
            <person name="Rokhsar D."/>
        </authorList>
    </citation>
    <scope>NUCLEOTIDE SEQUENCE [LARGE SCALE GENOMIC DNA]</scope>
    <source>
        <strain evidence="4">cv. Goldsmith</strain>
    </source>
</reference>
<dbReference type="EMBL" id="KZ305121">
    <property type="protein sequence ID" value="PIA25889.1"/>
    <property type="molecule type" value="Genomic_DNA"/>
</dbReference>
<keyword evidence="1" id="KW-0378">Hydrolase</keyword>
<proteinExistence type="inferred from homology"/>
<name>A0A2G5C3L8_AQUCA</name>
<organism evidence="3 4">
    <name type="scientific">Aquilegia coerulea</name>
    <name type="common">Rocky mountain columbine</name>
    <dbReference type="NCBI Taxonomy" id="218851"/>
    <lineage>
        <taxon>Eukaryota</taxon>
        <taxon>Viridiplantae</taxon>
        <taxon>Streptophyta</taxon>
        <taxon>Embryophyta</taxon>
        <taxon>Tracheophyta</taxon>
        <taxon>Spermatophyta</taxon>
        <taxon>Magnoliopsida</taxon>
        <taxon>Ranunculales</taxon>
        <taxon>Ranunculaceae</taxon>
        <taxon>Thalictroideae</taxon>
        <taxon>Aquilegia</taxon>
    </lineage>
</organism>
<gene>
    <name evidence="3" type="ORF">AQUCO_10500022v1</name>
</gene>
<dbReference type="InterPro" id="IPR010285">
    <property type="entry name" value="DNA_helicase_pif1-like_DEAD"/>
</dbReference>
<dbReference type="PANTHER" id="PTHR10492:SF94">
    <property type="entry name" value="ATP-DEPENDENT DNA HELICASE"/>
    <property type="match status" value="1"/>
</dbReference>
<comment type="similarity">
    <text evidence="1">Belongs to the helicase family.</text>
</comment>
<dbReference type="Gene3D" id="3.40.50.300">
    <property type="entry name" value="P-loop containing nucleotide triphosphate hydrolases"/>
    <property type="match status" value="1"/>
</dbReference>
<keyword evidence="1" id="KW-0067">ATP-binding</keyword>
<feature type="domain" description="DNA helicase Pif1-like DEAD-box helicase" evidence="2">
    <location>
        <begin position="4"/>
        <end position="96"/>
    </location>
</feature>
<dbReference type="CDD" id="cd18809">
    <property type="entry name" value="SF1_C_RecD"/>
    <property type="match status" value="1"/>
</dbReference>
<protein>
    <recommendedName>
        <fullName evidence="1">ATP-dependent DNA helicase</fullName>
        <ecNumber evidence="1">5.6.2.3</ecNumber>
    </recommendedName>
</protein>
<dbReference type="Proteomes" id="UP000230069">
    <property type="component" value="Unassembled WGS sequence"/>
</dbReference>
<evidence type="ECO:0000313" key="4">
    <source>
        <dbReference type="Proteomes" id="UP000230069"/>
    </source>
</evidence>
<accession>A0A2G5C3L8</accession>
<dbReference type="GO" id="GO:0043139">
    <property type="term" value="F:5'-3' DNA helicase activity"/>
    <property type="evidence" value="ECO:0007669"/>
    <property type="project" value="UniProtKB-EC"/>
</dbReference>
<dbReference type="AlphaFoldDB" id="A0A2G5C3L8"/>
<evidence type="ECO:0000256" key="1">
    <source>
        <dbReference type="RuleBase" id="RU363044"/>
    </source>
</evidence>
<dbReference type="InParanoid" id="A0A2G5C3L8"/>
<dbReference type="GO" id="GO:0000723">
    <property type="term" value="P:telomere maintenance"/>
    <property type="evidence" value="ECO:0007669"/>
    <property type="project" value="InterPro"/>
</dbReference>
<comment type="cofactor">
    <cofactor evidence="1">
        <name>Mg(2+)</name>
        <dbReference type="ChEBI" id="CHEBI:18420"/>
    </cofactor>
</comment>
<keyword evidence="1" id="KW-0233">DNA recombination</keyword>
<dbReference type="PANTHER" id="PTHR10492">
    <property type="match status" value="1"/>
</dbReference>
<dbReference type="GO" id="GO:0006310">
    <property type="term" value="P:DNA recombination"/>
    <property type="evidence" value="ECO:0007669"/>
    <property type="project" value="UniProtKB-KW"/>
</dbReference>
<dbReference type="FunFam" id="3.40.50.300:FF:002884">
    <property type="entry name" value="ATP-dependent DNA helicase"/>
    <property type="match status" value="1"/>
</dbReference>
<dbReference type="GO" id="GO:0006281">
    <property type="term" value="P:DNA repair"/>
    <property type="evidence" value="ECO:0007669"/>
    <property type="project" value="UniProtKB-KW"/>
</dbReference>
<dbReference type="OrthoDB" id="1731748at2759"/>
<keyword evidence="1" id="KW-0227">DNA damage</keyword>
<dbReference type="GO" id="GO:0016887">
    <property type="term" value="F:ATP hydrolysis activity"/>
    <property type="evidence" value="ECO:0007669"/>
    <property type="project" value="RHEA"/>
</dbReference>
<comment type="catalytic activity">
    <reaction evidence="1">
        <text>ATP + H2O = ADP + phosphate + H(+)</text>
        <dbReference type="Rhea" id="RHEA:13065"/>
        <dbReference type="ChEBI" id="CHEBI:15377"/>
        <dbReference type="ChEBI" id="CHEBI:15378"/>
        <dbReference type="ChEBI" id="CHEBI:30616"/>
        <dbReference type="ChEBI" id="CHEBI:43474"/>
        <dbReference type="ChEBI" id="CHEBI:456216"/>
        <dbReference type="EC" id="5.6.2.3"/>
    </reaction>
</comment>
<keyword evidence="4" id="KW-1185">Reference proteome</keyword>
<dbReference type="InterPro" id="IPR027417">
    <property type="entry name" value="P-loop_NTPase"/>
</dbReference>
<dbReference type="SUPFAM" id="SSF52540">
    <property type="entry name" value="P-loop containing nucleoside triphosphate hydrolases"/>
    <property type="match status" value="1"/>
</dbReference>
<sequence>MKRTMAHRHTFEALDRTLQDLFETDLLFGGKIMILGGDFRQVLPVVTRGTRAQTVDACITHSPLWQHVKLLRLTENMRARTDPVYFEMLIHIGDGNQPFVEDDMIRIPNDMVIPWDDEQSLLQLINAIFPSMSENAYDKDYIMQRALITPKNNYVDELNHQVLQLFPDIKVPFVLIRKQFPVRLSFALTINKSQGQTIPNVGIYLPTSVFSHGQLYVALSRGTSQHSTKILIKNGFIKDSPGVIPGMSFILKFSSPTDNSKNTKSNKGRIRYLYEEEPRLLGCIYCLYMKNNWYGNYFATSNACFLSIT</sequence>
<evidence type="ECO:0000313" key="3">
    <source>
        <dbReference type="EMBL" id="PIA25889.1"/>
    </source>
</evidence>
<dbReference type="EC" id="5.6.2.3" evidence="1"/>
<evidence type="ECO:0000259" key="2">
    <source>
        <dbReference type="Pfam" id="PF05970"/>
    </source>
</evidence>
<dbReference type="Pfam" id="PF05970">
    <property type="entry name" value="PIF1"/>
    <property type="match status" value="1"/>
</dbReference>
<keyword evidence="1" id="KW-0347">Helicase</keyword>